<dbReference type="Pfam" id="PF13041">
    <property type="entry name" value="PPR_2"/>
    <property type="match status" value="1"/>
</dbReference>
<keyword evidence="1" id="KW-0677">Repeat</keyword>
<feature type="compositionally biased region" description="Basic and acidic residues" evidence="3">
    <location>
        <begin position="126"/>
        <end position="135"/>
    </location>
</feature>
<dbReference type="GO" id="GO:0009507">
    <property type="term" value="C:chloroplast"/>
    <property type="evidence" value="ECO:0007669"/>
    <property type="project" value="TreeGrafter"/>
</dbReference>
<dbReference type="PROSITE" id="PS51375">
    <property type="entry name" value="PPR"/>
    <property type="match status" value="3"/>
</dbReference>
<sequence>MSGANVQMGTLRLERNVFMGINPCCVSPQPIFGVVLNLRSGGRIGHLGICTPGFRGSTVLVGAGAGTRPTSESVLEKELKFSPTFGDYVKVLESIKIDRGNLPGSDSEHSNARNRSAGNDGSGKARSKEDKKIVEPRVASKSRGVHADRKLESYSDGEQFAHERRDRYSRDEQNGKLKRDETKRNRRYPVENAPEKARPWMGEDESSGKNRNLRNVNENNLGKKMSWPDSGKTGDNDKFFGGPGLPGNRFHGKMGDIKSLKSSLKKTSVLKDNSDSMLAESEFTRDSTVRSKFYEITRKRMDESGIHESQLRRNVSPCRIDKSQKRSIRGSFQCSVPDIGSVRVQQNTNLDNVEIDATDQCDHSRRWTALDNSTEINVEPRNQQHIRLCGDVLTKLPRSKVSKIDRKLGMIDLKADKDARGHVRDMDLNDRTAFKTFEVFTDIKNRPRVLRMELEERIQNLARRLHATDVNMPEWKFSKLIHDAKIKFTDHSILRMVQILGAFGNWRRVLQVVEWLQSRERFKSYKSRYIYTTVLSVLGKAKRPMEALNVFYVMRQELSSYPDLAAYHCIAVILGQAGLMKELFDIIDCMRAIPEKKFKLGVLQKWGPQLEPDLVVYNAVLNACVQQKQWEGAFWVLQELKKKGIRPSNTTYGLVMEVMLVCGKYNLVHEFFRQLEKSSIPGALNYKVLVDTFWREGKIDEAVFAVKDMERRGIVGSASLYYELARCLCSAGRCQEALLQIDKICKVAQKPLVVTYTGLIQTCLDSGSIQNAMYIFNEMHKFCSPNVVTCNVMLKSYVEHGMFQEAKCLFLKMLQGNKFVIQKADLKGNVIPDKFTFNTMMDACIDAKCWDDFEYAYQQMLHYGFHFDAKRHLRMVMKASRGGKVQLLDTTFEHLVCSGRTPPPALVKERICLRLQDGDWVAALSCLDISEPVKLQFYSEKAWLDTLNSNLNRFDKAALSRLVSEVENLPSQGHEKSPVLQNLLNACKKIINSSTTAIE</sequence>
<keyword evidence="5" id="KW-1185">Reference proteome</keyword>
<dbReference type="GO" id="GO:0009658">
    <property type="term" value="P:chloroplast organization"/>
    <property type="evidence" value="ECO:0007669"/>
    <property type="project" value="InterPro"/>
</dbReference>
<name>A0A843UKE6_COLES</name>
<dbReference type="NCBIfam" id="TIGR00756">
    <property type="entry name" value="PPR"/>
    <property type="match status" value="5"/>
</dbReference>
<evidence type="ECO:0000313" key="5">
    <source>
        <dbReference type="Proteomes" id="UP000652761"/>
    </source>
</evidence>
<dbReference type="Pfam" id="PF13812">
    <property type="entry name" value="PPR_3"/>
    <property type="match status" value="1"/>
</dbReference>
<dbReference type="Gene3D" id="1.25.40.10">
    <property type="entry name" value="Tetratricopeptide repeat domain"/>
    <property type="match status" value="2"/>
</dbReference>
<dbReference type="SUPFAM" id="SSF48452">
    <property type="entry name" value="TPR-like"/>
    <property type="match status" value="1"/>
</dbReference>
<feature type="repeat" description="PPR" evidence="2">
    <location>
        <begin position="613"/>
        <end position="647"/>
    </location>
</feature>
<feature type="compositionally biased region" description="Basic and acidic residues" evidence="3">
    <location>
        <begin position="145"/>
        <end position="183"/>
    </location>
</feature>
<dbReference type="FunFam" id="1.25.40.10:FF:000363">
    <property type="entry name" value="Pentatricopeptide repeat-containing protein"/>
    <property type="match status" value="1"/>
</dbReference>
<proteinExistence type="predicted"/>
<evidence type="ECO:0000256" key="2">
    <source>
        <dbReference type="PROSITE-ProRule" id="PRU00708"/>
    </source>
</evidence>
<accession>A0A843UKE6</accession>
<dbReference type="InterPro" id="IPR044645">
    <property type="entry name" value="DG1/EMB2279-like"/>
</dbReference>
<dbReference type="AlphaFoldDB" id="A0A843UKE6"/>
<feature type="repeat" description="PPR" evidence="2">
    <location>
        <begin position="786"/>
        <end position="820"/>
    </location>
</feature>
<dbReference type="InterPro" id="IPR002885">
    <property type="entry name" value="PPR_rpt"/>
</dbReference>
<evidence type="ECO:0000256" key="3">
    <source>
        <dbReference type="SAM" id="MobiDB-lite"/>
    </source>
</evidence>
<evidence type="ECO:0000256" key="1">
    <source>
        <dbReference type="ARBA" id="ARBA00022737"/>
    </source>
</evidence>
<dbReference type="Proteomes" id="UP000652761">
    <property type="component" value="Unassembled WGS sequence"/>
</dbReference>
<comment type="caution">
    <text evidence="4">The sequence shown here is derived from an EMBL/GenBank/DDBJ whole genome shotgun (WGS) entry which is preliminary data.</text>
</comment>
<dbReference type="EMBL" id="NMUH01000731">
    <property type="protein sequence ID" value="MQL83978.1"/>
    <property type="molecule type" value="Genomic_DNA"/>
</dbReference>
<dbReference type="InterPro" id="IPR011990">
    <property type="entry name" value="TPR-like_helical_dom_sf"/>
</dbReference>
<dbReference type="OrthoDB" id="1909155at2759"/>
<dbReference type="Pfam" id="PF01535">
    <property type="entry name" value="PPR"/>
    <property type="match status" value="3"/>
</dbReference>
<feature type="region of interest" description="Disordered" evidence="3">
    <location>
        <begin position="99"/>
        <end position="234"/>
    </location>
</feature>
<reference evidence="4" key="1">
    <citation type="submission" date="2017-07" db="EMBL/GenBank/DDBJ databases">
        <title>Taro Niue Genome Assembly and Annotation.</title>
        <authorList>
            <person name="Atibalentja N."/>
            <person name="Keating K."/>
            <person name="Fields C.J."/>
        </authorList>
    </citation>
    <scope>NUCLEOTIDE SEQUENCE</scope>
    <source>
        <strain evidence="4">Niue_2</strain>
        <tissue evidence="4">Leaf</tissue>
    </source>
</reference>
<dbReference type="PANTHER" id="PTHR46935:SF1">
    <property type="entry name" value="OS01G0674700 PROTEIN"/>
    <property type="match status" value="1"/>
</dbReference>
<evidence type="ECO:0008006" key="6">
    <source>
        <dbReference type="Google" id="ProtNLM"/>
    </source>
</evidence>
<dbReference type="PANTHER" id="PTHR46935">
    <property type="entry name" value="OS01G0674700 PROTEIN"/>
    <property type="match status" value="1"/>
</dbReference>
<feature type="repeat" description="PPR" evidence="2">
    <location>
        <begin position="833"/>
        <end position="867"/>
    </location>
</feature>
<organism evidence="4 5">
    <name type="scientific">Colocasia esculenta</name>
    <name type="common">Wild taro</name>
    <name type="synonym">Arum esculentum</name>
    <dbReference type="NCBI Taxonomy" id="4460"/>
    <lineage>
        <taxon>Eukaryota</taxon>
        <taxon>Viridiplantae</taxon>
        <taxon>Streptophyta</taxon>
        <taxon>Embryophyta</taxon>
        <taxon>Tracheophyta</taxon>
        <taxon>Spermatophyta</taxon>
        <taxon>Magnoliopsida</taxon>
        <taxon>Liliopsida</taxon>
        <taxon>Araceae</taxon>
        <taxon>Aroideae</taxon>
        <taxon>Colocasieae</taxon>
        <taxon>Colocasia</taxon>
    </lineage>
</organism>
<gene>
    <name evidence="4" type="ORF">Taro_016476</name>
</gene>
<protein>
    <recommendedName>
        <fullName evidence="6">Pentatricopeptide repeat-containing protein</fullName>
    </recommendedName>
</protein>
<evidence type="ECO:0000313" key="4">
    <source>
        <dbReference type="EMBL" id="MQL83978.1"/>
    </source>
</evidence>